<feature type="compositionally biased region" description="Basic residues" evidence="1">
    <location>
        <begin position="5145"/>
        <end position="5156"/>
    </location>
</feature>
<feature type="compositionally biased region" description="Basic residues" evidence="1">
    <location>
        <begin position="3651"/>
        <end position="3662"/>
    </location>
</feature>
<feature type="compositionally biased region" description="Basic and acidic residues" evidence="1">
    <location>
        <begin position="5817"/>
        <end position="5838"/>
    </location>
</feature>
<feature type="compositionally biased region" description="Basic residues" evidence="1">
    <location>
        <begin position="4906"/>
        <end position="4915"/>
    </location>
</feature>
<feature type="compositionally biased region" description="Polar residues" evidence="1">
    <location>
        <begin position="2966"/>
        <end position="2982"/>
    </location>
</feature>
<comment type="caution">
    <text evidence="2">The sequence shown here is derived from an EMBL/GenBank/DDBJ whole genome shotgun (WGS) entry which is preliminary data.</text>
</comment>
<feature type="compositionally biased region" description="Basic and acidic residues" evidence="1">
    <location>
        <begin position="3891"/>
        <end position="3902"/>
    </location>
</feature>
<feature type="compositionally biased region" description="Basic and acidic residues" evidence="1">
    <location>
        <begin position="5755"/>
        <end position="5787"/>
    </location>
</feature>
<feature type="compositionally biased region" description="Low complexity" evidence="1">
    <location>
        <begin position="1423"/>
        <end position="1436"/>
    </location>
</feature>
<evidence type="ECO:0000313" key="3">
    <source>
        <dbReference type="Proteomes" id="UP001148614"/>
    </source>
</evidence>
<feature type="compositionally biased region" description="Low complexity" evidence="1">
    <location>
        <begin position="4302"/>
        <end position="4314"/>
    </location>
</feature>
<feature type="compositionally biased region" description="Polar residues" evidence="1">
    <location>
        <begin position="3730"/>
        <end position="3743"/>
    </location>
</feature>
<feature type="region of interest" description="Disordered" evidence="1">
    <location>
        <begin position="821"/>
        <end position="1473"/>
    </location>
</feature>
<proteinExistence type="predicted"/>
<feature type="region of interest" description="Disordered" evidence="1">
    <location>
        <begin position="697"/>
        <end position="728"/>
    </location>
</feature>
<feature type="compositionally biased region" description="Basic residues" evidence="1">
    <location>
        <begin position="3070"/>
        <end position="3081"/>
    </location>
</feature>
<feature type="region of interest" description="Disordered" evidence="1">
    <location>
        <begin position="2085"/>
        <end position="2104"/>
    </location>
</feature>
<feature type="compositionally biased region" description="Polar residues" evidence="1">
    <location>
        <begin position="5026"/>
        <end position="5039"/>
    </location>
</feature>
<feature type="compositionally biased region" description="Polar residues" evidence="1">
    <location>
        <begin position="5337"/>
        <end position="5348"/>
    </location>
</feature>
<feature type="compositionally biased region" description="Basic and acidic residues" evidence="1">
    <location>
        <begin position="5041"/>
        <end position="5055"/>
    </location>
</feature>
<feature type="region of interest" description="Disordered" evidence="1">
    <location>
        <begin position="205"/>
        <end position="225"/>
    </location>
</feature>
<feature type="compositionally biased region" description="Polar residues" evidence="1">
    <location>
        <begin position="845"/>
        <end position="856"/>
    </location>
</feature>
<feature type="compositionally biased region" description="Basic and acidic residues" evidence="1">
    <location>
        <begin position="5650"/>
        <end position="5673"/>
    </location>
</feature>
<feature type="compositionally biased region" description="Basic and acidic residues" evidence="1">
    <location>
        <begin position="920"/>
        <end position="933"/>
    </location>
</feature>
<feature type="compositionally biased region" description="Acidic residues" evidence="1">
    <location>
        <begin position="4712"/>
        <end position="4721"/>
    </location>
</feature>
<feature type="compositionally biased region" description="Basic and acidic residues" evidence="1">
    <location>
        <begin position="1833"/>
        <end position="1849"/>
    </location>
</feature>
<feature type="compositionally biased region" description="Basic and acidic residues" evidence="1">
    <location>
        <begin position="1368"/>
        <end position="1382"/>
    </location>
</feature>
<feature type="region of interest" description="Disordered" evidence="1">
    <location>
        <begin position="2559"/>
        <end position="2593"/>
    </location>
</feature>
<feature type="compositionally biased region" description="Basic residues" evidence="1">
    <location>
        <begin position="4761"/>
        <end position="4773"/>
    </location>
</feature>
<gene>
    <name evidence="2" type="ORF">NPX13_g4167</name>
</gene>
<feature type="compositionally biased region" description="Basic and acidic residues" evidence="1">
    <location>
        <begin position="1707"/>
        <end position="1719"/>
    </location>
</feature>
<feature type="region of interest" description="Disordered" evidence="1">
    <location>
        <begin position="4887"/>
        <end position="4931"/>
    </location>
</feature>
<feature type="compositionally biased region" description="Basic and acidic residues" evidence="1">
    <location>
        <begin position="1144"/>
        <end position="1156"/>
    </location>
</feature>
<feature type="compositionally biased region" description="Polar residues" evidence="1">
    <location>
        <begin position="1181"/>
        <end position="1197"/>
    </location>
</feature>
<feature type="compositionally biased region" description="Polar residues" evidence="1">
    <location>
        <begin position="2177"/>
        <end position="2191"/>
    </location>
</feature>
<feature type="compositionally biased region" description="Polar residues" evidence="1">
    <location>
        <begin position="899"/>
        <end position="918"/>
    </location>
</feature>
<feature type="compositionally biased region" description="Low complexity" evidence="1">
    <location>
        <begin position="2395"/>
        <end position="2407"/>
    </location>
</feature>
<protein>
    <recommendedName>
        <fullName evidence="4">Involucrin repeat protein</fullName>
    </recommendedName>
</protein>
<feature type="compositionally biased region" description="Basic residues" evidence="1">
    <location>
        <begin position="2711"/>
        <end position="2723"/>
    </location>
</feature>
<feature type="compositionally biased region" description="Basic and acidic residues" evidence="1">
    <location>
        <begin position="5223"/>
        <end position="5236"/>
    </location>
</feature>
<feature type="compositionally biased region" description="Basic and acidic residues" evidence="1">
    <location>
        <begin position="3090"/>
        <end position="3101"/>
    </location>
</feature>
<feature type="compositionally biased region" description="Polar residues" evidence="1">
    <location>
        <begin position="3875"/>
        <end position="3890"/>
    </location>
</feature>
<evidence type="ECO:0000256" key="1">
    <source>
        <dbReference type="SAM" id="MobiDB-lite"/>
    </source>
</evidence>
<feature type="compositionally biased region" description="Polar residues" evidence="1">
    <location>
        <begin position="5680"/>
        <end position="5692"/>
    </location>
</feature>
<feature type="compositionally biased region" description="Basic and acidic residues" evidence="1">
    <location>
        <begin position="5854"/>
        <end position="5870"/>
    </location>
</feature>
<feature type="compositionally biased region" description="Basic and acidic residues" evidence="1">
    <location>
        <begin position="2698"/>
        <end position="2710"/>
    </location>
</feature>
<feature type="region of interest" description="Disordered" evidence="1">
    <location>
        <begin position="248"/>
        <end position="419"/>
    </location>
</feature>
<feature type="compositionally biased region" description="Basic and acidic residues" evidence="1">
    <location>
        <begin position="834"/>
        <end position="843"/>
    </location>
</feature>
<feature type="compositionally biased region" description="Polar residues" evidence="1">
    <location>
        <begin position="4563"/>
        <end position="4590"/>
    </location>
</feature>
<feature type="compositionally biased region" description="Basic and acidic residues" evidence="1">
    <location>
        <begin position="3234"/>
        <end position="3248"/>
    </location>
</feature>
<evidence type="ECO:0000313" key="2">
    <source>
        <dbReference type="EMBL" id="KAJ3575039.1"/>
    </source>
</evidence>
<accession>A0A9W8TNW9</accession>
<feature type="compositionally biased region" description="Polar residues" evidence="1">
    <location>
        <begin position="3532"/>
        <end position="3541"/>
    </location>
</feature>
<feature type="compositionally biased region" description="Basic and acidic residues" evidence="1">
    <location>
        <begin position="4816"/>
        <end position="4837"/>
    </location>
</feature>
<keyword evidence="3" id="KW-1185">Reference proteome</keyword>
<feature type="region of interest" description="Disordered" evidence="1">
    <location>
        <begin position="1"/>
        <end position="88"/>
    </location>
</feature>
<feature type="compositionally biased region" description="Polar residues" evidence="1">
    <location>
        <begin position="4888"/>
        <end position="4903"/>
    </location>
</feature>
<feature type="compositionally biased region" description="Basic and acidic residues" evidence="1">
    <location>
        <begin position="1950"/>
        <end position="1967"/>
    </location>
</feature>
<feature type="compositionally biased region" description="Basic and acidic residues" evidence="1">
    <location>
        <begin position="1026"/>
        <end position="1039"/>
    </location>
</feature>
<sequence>MTCGQRDDGNVNKGIGNSKPHLDSSADDSDWESASSDDESSEGDSDNGLAYGSSHHLLSSSGRQSQSSAPVQPSQTYVQGIPLNRKPSLVDPKLFGPINSLRGFVQTPCGFDRVDRNAVEDVRPHYEPSFTPSERVESAADRPMQHVYPVPTSDPSRFDAGHGSVISTHQMPPTLRPDPVPIQQPKPITPVPRKVLDSVDSEIKYSNRSSTKAAASTSGVGLPDATIKAPLSSDAAIGALLRAARGFDQSKKEKEMPHSDDAHLRRERGSDKRYDEEHEKHDDREVLRYIPPKKSAVTDSQAALNERIRRYREQKEPKSDFEFRGESLHRGKYRDELDRSAKTEQEKDDLRRDRITSQKEERRENSGKSKSGAYVPQTDVAAPSREPVIERTKDAIDPFKYQVPNDALSTPGHGAPARPLTPVIMTVEREPDFSKFDTYDPHERLSRKDSFERELRDAQKAYKAAEQATVPVNKTAFAAAAAAEIAARRLKRSSERDDSSRGHSQDSTASTRPKDPVLDDADRAYREARLAWRIREQEERSRSNSPDSVVDKWKEDKDSATVSRIETPPAMDQPKQKSPFDGPNADVRIDNVLDHPRDLARFRVLESRRRSSTFPLFSARDPSAERERPMLNLVRPTPAPTPIPEKQQSRAIDLPSPGVEVQTPSVPAVEHEDVVSAPSVAPSKAVTWGENQTKHYVVENSDREDDPYSGTKIITPAVTPRSRTDRKSGWAAAATAAFGIGAGVAAAAAVSDSAKSTGATRDHMDSEEVGSSSRRRSSSKFDSFYDDEPPVPGPKPSSPRAAQLPGRFSEDPVFMANIAAGLEGSGFDPNMVINDEKFHRRDSPPGSSEPLTTSGDSVGRSPTWEDDRTSESSFSRTRPSIDEWANSTPPRRSRKSRTATVIQQDSAYDSGRDSQYSRASDWEHQSRDFDTTRESTFQEVEPSMADSGVALQELSSPGKDRKKKKKSKRGSMTDDPAVSTTTPQELSRESSYMMVDPKPDPTPAAEAREKRVTWDEVSNFSRSTPARHDMVDSYNEPRSESAAATEEEWVDLPQKAKKKKKKSKRDATSREESPPASQSLSRSGDSVGRPERPYIDDLFNDTGVRSVSLDADFKDQEETKRAKRRSAPGGFPEFEGFTDYDLDDRDRELSALDDKQQSSGPGFFGRLRSSMGFNEGKEESQIQNKETSSFLESQGETGASEPRSASPDETELIDPEIVEREIRPAIDPTYGDLLPLPPSRSTSPVPDLDEAIPPLPESRPGTPEDERERLLLAQKTTHVRRRSETPLRVKTPSQSAIPIQFRLGQRTTPASPSVRKSSPSASPISATQEAGSASRRPRPMSWESTRTFKPLLLLERTSRESVVTPSSLHEELEFTDVRDEPQHMSSPPLSQTVTPRDSIDDGRSIQDGSRQLPESPQLPPMQPVEEPGTPTEHPTTADSMSKNRSSYLFYSSPPGTQTSDDADIHEGSPSLRAAKRYTTLEDVEEDPVPAYMPEGDFLMTAAGGLATGALITDALVDDHVTPLEGPSNTQDDATRDITDVEIPTDLGKIADTNEADTQDKETSEIALVAAKKTKKGKKGKNKSREIETPAEAPVVEAPAEPEIPLSSDVPEPAPETEGQDDGTSSVKLSKKEKKKRKKEQERALLAEEENVPGNPILVEDEKALEPQLPVTEDKDLEVLLPVDEQGDGTSSVKLSKKEKNKRRKEKARTLLVEEEKVPEESMLVEDEQAPEPTLPVVDDEGLEVSLPVDEDKPAESAPLEKHEEIPEVPLAADGDKASEQLLPVVEDRGLEVSLAVDEDKPAESAPLDKDEKTPEVSSSAKDEKAPESPNLVEMEKTPERSLLVEEEKLSVPAEEEMPNEPASLTRDDKTSEPSILTEDVKAPELSLPIDDRKASESLEPVEDEKIPEISKVAQEETMPAQSLPVEEEKTPEPSLNVEDEKVSEPVLQVEDEKTIEPLPSKEGEKATKSALPVEDEPTTEMVQPAQDHKASELPSVQDEKAPELSLPVENEEIPESSLTVEHEKTIEPSSLLVEDQKAPELPSSAQDEKTAEVPLLADEAKAPGLSSSVDDKKVGILDALAKRTMAEPQNEEFETGPLAEEQPEQYVVETPEWGEEQYWDEENVTPDVPEKKPNWGAIAAAAFGAGAGALFGKRAAAPTKPVEAPPETSATAAVETSVKTPIQLPTDSTTEAPAEITVETPLEGIPAEESSTEKQHVEEALAEEVSDLKAPVEEASVEGPHVEEAPVDKSLAEEVPVEALVDAARETIETPADGTADAPVEGHAEPTLETPAEVPTDVTEPPTDTPTLDESVATTKKSKKKKKKSKSQVSEPEAEEQPASAVPQDDNMGENVMLASGESAGAESSNLPQHETIPELDTASQTADSFLSKEKSALPEADATTAPTEDAIVTTESVPLDPGESDNQLTEAVTLEKSPEHVQALPIETEDAPPKDKEEVSEDTPQGSSVAEEVPATASTKSKKKKKKKQSQASEPEPEMPAVADSQAVTQDVEEIKQGENETIPSQVPDETAVAPEAVPSSQTATVDVDAPLDAPAEAVEPAPTTVTDTLDEQPETSQQLNQTVQPVTSEELSIEEKKLDPLEVEAGTGLATLQQPIDDAYLPALNEADGSHLKSIKPHDEEIVPAAASTDVATAPITESAGEGLDATSSRSPEVAESSKELQDAAGDSQSSPAVQLIGEEPTKPVDEPEEPRSKKKDKKKKKKKQSVSELFEPAEIADAPVKVEDVQAQPTDDGTSTDQVTEPVESVTDTVADLGLTEVPSGDTLPNTGEASQESKEVIPSADEPRESDAGSTQQPEELLKPTDDLPALDTQDVPGSDNVVVTSPTEPTVVESVSEPTTPTKKGKKKGKKNRQSLDASDIVENVGSPLVEADPVAAESGADITQRELESSPLATTEADVTTEKDTTEAEPEVETPSSKKKSKKEKKKRESTQLELGSSSETMPEKLDSSSVQQDTSAVPQSSEAINLVTEPVIDNPDITAAEVVNTVEDTPLSPKKSKKKQKRQILDPTDDDTSDLPGPIPESVSNLQEVPHIPEQIQEDDADISSASTITKKSKKDKKKKRQSVQFAEPIEESREMPAEDASKLAGPEVTAEPVESPLETPSQPTTSLESSSSPLDTTRSLDSDHSGYPAPESSEHPSSSLDDSSAPLPADEDSSTSLAYEGSSPPALPSAQLDWGQNLEGEKHDEATSTDQGLDSRPQDEIDASVPSELLSETLNERSVEAQPEKMEPEPASDGPVPTDAVVPPDDKPAADSTPVTEDPAPAATNDEIAPVTKKSKKDKKKRKGKSQDTQESTSDAVPISDNQDVASDPPANMTEAEPKEVVESSEQRPIDEPTVDKPIIEESKGEAPITEEPVNDQLSLDKSAPEEPITTEPLLSQEPASDKLDADIPIVEDFTAQAPILEGPIVEEPASQDPASEEPVVEELGVQESPIQESVAEKSSAAEELPPQEPVVEEPSAQEPAAEEPSVEEMVVEKPAVEPTVDETAPEVTPKKSKKSKKKAKKNSIVVEDEATQPSDVSPSSAVGDDVQSQDKTTDVPQPAVQEEAGATSNASGLPTLPAIDQEVSSEMPSTLSPSEPNDQSQSGQDGQTEARSLEPVEETTSLVEPTTGDVSIVEPQASTAPESEPATPSKSKKDKKKKKKRDSQLLVDQQGSTEDPSTNPVVGVESPAAGTEQTTTAPLDVPETSTSGEYLEPQSQGIDSHDGTEPATVVSSTPAEVQSPTDLSKPAEPSLEQPPSAGEANPEAIDQFLSTNIDNDKPEETRPLGDELPLPDPTEQPADQPVTVQIGEDTTSAKDKKKKKKKQGSVADAEISTPSEAPAESASVRQELDGASLPTEPDTVIATDVAPRPDENTQEQMVNIDDSSLPSPEQSEKDTKEKRSSLTDLDASSEPQPQLKPEPESEPQVQPTHSAPDAEEQVKPEVLADIQEPSVEEPPKTEDTQDISSPTTPKKSKKKKKKATDKAEETPLEEPKDLAVAAPTLDDGEQAEASTAMPLDTTEITPPTEGKSKDVDVLLSESIPQSDVTSTEHNVPSAEADATQPDMFKDDTKPRDDDVVQSEAAVLEQSEPRDEGSLQDQPLQEDETTNKDITALENKTVSDSQPLDDPAPNKKSKKNKKKKKQSISEIEGLPAQDADSTTAVGIIDSVDDPTPPTTTAASQNEVDIATPVSDEKAISRGNEVSTEQPAETPSAMEDVFTAEPVAPEPSNDNSLTDPAPTEIEEKGVSFNSQVPEERQADDLAASATDPVVIESATSQPSNEDGPVQPTTPKKSKKDKKKKKLAAAQEEAESQQAPPKEDLPELQESAVPSQPLHEDMPQETSLPDDLSKQDQPEEQPEAKVPQEEDPQAEQGALAPEEPKQTDVPIEVMAAAPSEPAPDSQPEEPVRGEASKSDEPPNEEDIDTKPTKKSKKDKKKKKKASISEPEASLLEELAQPEEAQPFAGTNFAPEAKLPIQGEASAVATSDENKGDDPAPSTPTKKSKKDKKKQASLEAEPIQDPVETSANVAPLDASELREPAEIFPQETTEKLEVTDSQAVDKGNTEGESSVQPGSSQEPDVLQQASGEASQSDALLEPVASAKSKKKKKKRAITLEVEPESKTETKDDVESAAWPTETLELTGGETGTQGVEGPEAISQDNNALHHDATADPSAKLDDPTEMISKAKLSDGPTELLAENVAQTTLSKDQPATTDTLDEQIDEAVLDTAPATGNSDSPSLQGPETTQLEEATPPVGDGTETVSSKKSKKDKKKKKRASQVSWEPGPEAEIEDLPEQQQSERTFDEQPTTNDNTEMGISDKLVEDPSPKFESDKTSEKKERQSQTGWEPEPNSAITIEEAKSLPSTEQGQHDDMLLDDMLLDHQSLAGDAETSLKQSTNLDDTFLETTSSKKSKKKKKKASQLDDDAETTTTLVTSEPTIKSLLVEGAATDKDPKPVDSLPAAAAEPIQVEANIGTLPSEIDLELIEDKHQSIAEIQEPKPDAIQLAGDNLPNIDDIPNQTVLDAADKQIPTEQAIDNSEQPSIPSKHEPPKETSLDFSKDGMQPPVNRSQDEEILSQRQSIALESPEDAPINIDPSHENSPDGQDAIVSSGTMERGLNEKAEGAQVEDLKDQMDSSRDISQEVPEPTTKKSKKEKRKAKKALALGDSDATSSVNPTADLQSWDWSNVDNETRPQAPTADTDLVAEDLPGSLAAAAQPSQDAEQVALLEHREEPIINRAESEQPVQGNPLPESQSQPEPEPQPERELHHQTESQSQSDVKPLPAPEPQVESEETPIVEKKSKKDKKKKKKGTNQPESDQTSDAQNAQPQDPEGGHESPSVALESTSQEIQTGDLQDDKRKKSKKDKKRSKSLVEDPLSVPETTIDVASPQQPGLNESPREGRNPERQVPLPVEESIPQQDASTVTGDKVVERPATAMDTPESGDSAASEHRPQTPVSDDKVHVVVDMSPAQLSSHIEHDPPFDQSILPEKKRRTRLAEDDTMLSEPLPTIVSGLPVPIYEASNAQKIDTVAMDASRVPKEPTRPDHAEIAGPMAERQAVLDSEPDLMKIDDHPVIPKEKGLEDPFLVEENIRSVPEESPAKRPSEKKKKRKEHVDEDESTTAVAIIGAGVGAGLVEVAEELGESKKAKKKAKRTDRKEKHDDDTLERRTVDEGSRLDTEFGDSGTGPSTKTEQQTSAMPRHTANAATRQDVGQLTQQENTNIVDNTIESPTKSRELVPEPLKPSTVYEASTPRKNTSTVESRDNRDLKTSDQIETRHQAPLHVEGRDAREEASLPPLPPPRTPSALDYTRSLPPVEEETREDLEKELRSGFEDKAQMKPEANRDSGFVTDSPNPQRHSLGLDEPGHRDSGVHMRDWTAATTSDASNEKVHSKNENTGVAPDGTVKDSNSSQTPQPQERRSRRRTAEADDDTVDIARNEVSGSRIVKRRRRSFATT</sequence>
<feature type="compositionally biased region" description="Polar residues" evidence="1">
    <location>
        <begin position="5900"/>
        <end position="5910"/>
    </location>
</feature>
<feature type="compositionally biased region" description="Basic residues" evidence="1">
    <location>
        <begin position="5355"/>
        <end position="5365"/>
    </location>
</feature>
<feature type="compositionally biased region" description="Polar residues" evidence="1">
    <location>
        <begin position="4697"/>
        <end position="4711"/>
    </location>
</feature>
<feature type="compositionally biased region" description="Basic residues" evidence="1">
    <location>
        <begin position="1571"/>
        <end position="1581"/>
    </location>
</feature>
<evidence type="ECO:0008006" key="4">
    <source>
        <dbReference type="Google" id="ProtNLM"/>
    </source>
</evidence>
<feature type="region of interest" description="Disordered" evidence="1">
    <location>
        <begin position="1521"/>
        <end position="2053"/>
    </location>
</feature>
<feature type="compositionally biased region" description="Polar residues" evidence="1">
    <location>
        <begin position="1437"/>
        <end position="1459"/>
    </location>
</feature>
<feature type="compositionally biased region" description="Basic and acidic residues" evidence="1">
    <location>
        <begin position="4345"/>
        <end position="4362"/>
    </location>
</feature>
<feature type="compositionally biased region" description="Low complexity" evidence="1">
    <location>
        <begin position="3148"/>
        <end position="3168"/>
    </location>
</feature>
<feature type="compositionally biased region" description="Polar residues" evidence="1">
    <location>
        <begin position="5164"/>
        <end position="5190"/>
    </location>
</feature>
<feature type="compositionally biased region" description="Basic residues" evidence="1">
    <location>
        <begin position="4600"/>
        <end position="4609"/>
    </location>
</feature>
<feature type="region of interest" description="Disordered" evidence="1">
    <location>
        <begin position="616"/>
        <end position="664"/>
    </location>
</feature>
<feature type="compositionally biased region" description="Basic residues" evidence="1">
    <location>
        <begin position="2860"/>
        <end position="2870"/>
    </location>
</feature>
<feature type="compositionally biased region" description="Basic and acidic residues" evidence="1">
    <location>
        <begin position="248"/>
        <end position="287"/>
    </location>
</feature>
<feature type="region of interest" description="Disordered" evidence="1">
    <location>
        <begin position="5563"/>
        <end position="5618"/>
    </location>
</feature>
<feature type="compositionally biased region" description="Basic and acidic residues" evidence="1">
    <location>
        <begin position="1"/>
        <end position="10"/>
    </location>
</feature>
<feature type="compositionally biased region" description="Polar residues" evidence="1">
    <location>
        <begin position="5307"/>
        <end position="5323"/>
    </location>
</feature>
<feature type="compositionally biased region" description="Basic and acidic residues" evidence="1">
    <location>
        <begin position="2628"/>
        <end position="2639"/>
    </location>
</feature>
<feature type="compositionally biased region" description="Polar residues" evidence="1">
    <location>
        <begin position="1075"/>
        <end position="1084"/>
    </location>
</feature>
<feature type="compositionally biased region" description="Basic and acidic residues" evidence="1">
    <location>
        <begin position="4616"/>
        <end position="4626"/>
    </location>
</feature>
<feature type="region of interest" description="Disordered" evidence="1">
    <location>
        <begin position="3417"/>
        <end position="4873"/>
    </location>
</feature>
<feature type="region of interest" description="Disordered" evidence="1">
    <location>
        <begin position="2628"/>
        <end position="3402"/>
    </location>
</feature>
<feature type="compositionally biased region" description="Basic residues" evidence="1">
    <location>
        <begin position="3971"/>
        <end position="3980"/>
    </location>
</feature>
<feature type="compositionally biased region" description="Polar residues" evidence="1">
    <location>
        <begin position="206"/>
        <end position="219"/>
    </location>
</feature>
<feature type="region of interest" description="Disordered" evidence="1">
    <location>
        <begin position="749"/>
        <end position="808"/>
    </location>
</feature>
<feature type="compositionally biased region" description="Basic residues" evidence="1">
    <location>
        <begin position="4290"/>
        <end position="4301"/>
    </location>
</feature>
<feature type="compositionally biased region" description="Low complexity" evidence="1">
    <location>
        <begin position="2289"/>
        <end position="2306"/>
    </location>
</feature>
<feature type="compositionally biased region" description="Low complexity" evidence="1">
    <location>
        <begin position="2355"/>
        <end position="2365"/>
    </location>
</feature>
<feature type="compositionally biased region" description="Polar residues" evidence="1">
    <location>
        <begin position="4199"/>
        <end position="4208"/>
    </location>
</feature>
<feature type="compositionally biased region" description="Low complexity" evidence="1">
    <location>
        <begin position="4632"/>
        <end position="4652"/>
    </location>
</feature>
<feature type="compositionally biased region" description="Basic and acidic residues" evidence="1">
    <location>
        <begin position="4064"/>
        <end position="4075"/>
    </location>
</feature>
<feature type="compositionally biased region" description="Acidic residues" evidence="1">
    <location>
        <begin position="25"/>
        <end position="45"/>
    </location>
</feature>
<feature type="compositionally biased region" description="Polar residues" evidence="1">
    <location>
        <begin position="4791"/>
        <end position="4811"/>
    </location>
</feature>
<feature type="compositionally biased region" description="Basic residues" evidence="1">
    <location>
        <begin position="960"/>
        <end position="969"/>
    </location>
</feature>
<feature type="compositionally biased region" description="Basic residues" evidence="1">
    <location>
        <begin position="2477"/>
        <end position="2486"/>
    </location>
</feature>
<feature type="compositionally biased region" description="Polar residues" evidence="1">
    <location>
        <begin position="3307"/>
        <end position="3325"/>
    </location>
</feature>
<feature type="compositionally biased region" description="Basic residues" evidence="1">
    <location>
        <begin position="1055"/>
        <end position="1064"/>
    </location>
</feature>
<feature type="region of interest" description="Disordered" evidence="1">
    <location>
        <begin position="483"/>
        <end position="592"/>
    </location>
</feature>
<feature type="compositionally biased region" description="Low complexity" evidence="1">
    <location>
        <begin position="3453"/>
        <end position="3465"/>
    </location>
</feature>
<feature type="compositionally biased region" description="Polar residues" evidence="1">
    <location>
        <begin position="2572"/>
        <end position="2588"/>
    </location>
</feature>
<name>A0A9W8TNW9_9PEZI</name>
<feature type="compositionally biased region" description="Low complexity" evidence="1">
    <location>
        <begin position="1309"/>
        <end position="1326"/>
    </location>
</feature>
<feature type="region of interest" description="Disordered" evidence="1">
    <location>
        <begin position="148"/>
        <end position="176"/>
    </location>
</feature>
<feature type="compositionally biased region" description="Basic and acidic residues" evidence="1">
    <location>
        <begin position="1797"/>
        <end position="1826"/>
    </location>
</feature>
<feature type="compositionally biased region" description="Basic and acidic residues" evidence="1">
    <location>
        <begin position="4660"/>
        <end position="4675"/>
    </location>
</feature>
<feature type="compositionally biased region" description="Basic and acidic residues" evidence="1">
    <location>
        <begin position="5112"/>
        <end position="5136"/>
    </location>
</feature>
<feature type="compositionally biased region" description="Polar residues" evidence="1">
    <location>
        <begin position="2746"/>
        <end position="2758"/>
    </location>
</feature>
<feature type="compositionally biased region" description="Polar residues" evidence="1">
    <location>
        <begin position="1383"/>
        <end position="1395"/>
    </location>
</feature>
<feature type="compositionally biased region" description="Low complexity" evidence="1">
    <location>
        <begin position="2327"/>
        <end position="2344"/>
    </location>
</feature>
<feature type="compositionally biased region" description="Basic and acidic residues" evidence="1">
    <location>
        <begin position="5563"/>
        <end position="5577"/>
    </location>
</feature>
<dbReference type="Proteomes" id="UP001148614">
    <property type="component" value="Unassembled WGS sequence"/>
</dbReference>
<feature type="compositionally biased region" description="Low complexity" evidence="1">
    <location>
        <begin position="4441"/>
        <end position="4460"/>
    </location>
</feature>
<feature type="compositionally biased region" description="Basic and acidic residues" evidence="1">
    <location>
        <begin position="492"/>
        <end position="504"/>
    </location>
</feature>
<feature type="compositionally biased region" description="Low complexity" evidence="1">
    <location>
        <begin position="2838"/>
        <end position="2859"/>
    </location>
</feature>
<feature type="compositionally biased region" description="Basic and acidic residues" evidence="1">
    <location>
        <begin position="4403"/>
        <end position="4414"/>
    </location>
</feature>
<feature type="compositionally biased region" description="Basic residues" evidence="1">
    <location>
        <begin position="5297"/>
        <end position="5306"/>
    </location>
</feature>
<feature type="compositionally biased region" description="Low complexity" evidence="1">
    <location>
        <begin position="1589"/>
        <end position="1602"/>
    </location>
</feature>
<feature type="compositionally biased region" description="Basic and acidic residues" evidence="1">
    <location>
        <begin position="2791"/>
        <end position="2807"/>
    </location>
</feature>
<feature type="compositionally biased region" description="Polar residues" evidence="1">
    <location>
        <begin position="4727"/>
        <end position="4745"/>
    </location>
</feature>
<feature type="compositionally biased region" description="Low complexity" evidence="1">
    <location>
        <begin position="52"/>
        <end position="75"/>
    </location>
</feature>
<feature type="compositionally biased region" description="Polar residues" evidence="1">
    <location>
        <begin position="3667"/>
        <end position="3681"/>
    </location>
</feature>
<dbReference type="EMBL" id="JANPWZ010000570">
    <property type="protein sequence ID" value="KAJ3575039.1"/>
    <property type="molecule type" value="Genomic_DNA"/>
</dbReference>
<feature type="compositionally biased region" description="Basic and acidic residues" evidence="1">
    <location>
        <begin position="5442"/>
        <end position="5455"/>
    </location>
</feature>
<feature type="compositionally biased region" description="Basic residues" evidence="1">
    <location>
        <begin position="4426"/>
        <end position="4439"/>
    </location>
</feature>
<feature type="compositionally biased region" description="Basic and acidic residues" evidence="1">
    <location>
        <begin position="3981"/>
        <end position="3994"/>
    </location>
</feature>
<feature type="compositionally biased region" description="Basic and acidic residues" evidence="1">
    <location>
        <begin position="3775"/>
        <end position="3786"/>
    </location>
</feature>
<organism evidence="2 3">
    <name type="scientific">Xylaria arbuscula</name>
    <dbReference type="NCBI Taxonomy" id="114810"/>
    <lineage>
        <taxon>Eukaryota</taxon>
        <taxon>Fungi</taxon>
        <taxon>Dikarya</taxon>
        <taxon>Ascomycota</taxon>
        <taxon>Pezizomycotina</taxon>
        <taxon>Sordariomycetes</taxon>
        <taxon>Xylariomycetidae</taxon>
        <taxon>Xylariales</taxon>
        <taxon>Xylariaceae</taxon>
        <taxon>Xylaria</taxon>
    </lineage>
</organism>
<feature type="compositionally biased region" description="Polar residues" evidence="1">
    <location>
        <begin position="4039"/>
        <end position="4051"/>
    </location>
</feature>
<feature type="compositionally biased region" description="Basic and acidic residues" evidence="1">
    <location>
        <begin position="549"/>
        <end position="559"/>
    </location>
</feature>
<feature type="compositionally biased region" description="Basic and acidic residues" evidence="1">
    <location>
        <begin position="306"/>
        <end position="367"/>
    </location>
</feature>
<feature type="compositionally biased region" description="Polar residues" evidence="1">
    <location>
        <begin position="3692"/>
        <end position="3719"/>
    </location>
</feature>
<feature type="compositionally biased region" description="Low complexity" evidence="1">
    <location>
        <begin position="3830"/>
        <end position="3844"/>
    </location>
</feature>
<feature type="region of interest" description="Disordered" evidence="1">
    <location>
        <begin position="5634"/>
        <end position="5950"/>
    </location>
</feature>
<feature type="compositionally biased region" description="Basic residues" evidence="1">
    <location>
        <begin position="1694"/>
        <end position="1706"/>
    </location>
</feature>
<feature type="compositionally biased region" description="Polar residues" evidence="1">
    <location>
        <begin position="5411"/>
        <end position="5420"/>
    </location>
</feature>
<feature type="compositionally biased region" description="Basic and acidic residues" evidence="1">
    <location>
        <begin position="5584"/>
        <end position="5598"/>
    </location>
</feature>
<feature type="compositionally biased region" description="Basic and acidic residues" evidence="1">
    <location>
        <begin position="512"/>
        <end position="542"/>
    </location>
</feature>
<feature type="region of interest" description="Disordered" evidence="1">
    <location>
        <begin position="5003"/>
        <end position="5455"/>
    </location>
</feature>
<feature type="compositionally biased region" description="Basic and acidic residues" evidence="1">
    <location>
        <begin position="5257"/>
        <end position="5266"/>
    </location>
</feature>
<feature type="region of interest" description="Disordered" evidence="1">
    <location>
        <begin position="2154"/>
        <end position="2541"/>
    </location>
</feature>
<feature type="compositionally biased region" description="Basic and acidic residues" evidence="1">
    <location>
        <begin position="1111"/>
        <end position="1120"/>
    </location>
</feature>
<feature type="compositionally biased region" description="Basic residues" evidence="1">
    <location>
        <begin position="3511"/>
        <end position="3522"/>
    </location>
</feature>
<feature type="compositionally biased region" description="Basic residues" evidence="1">
    <location>
        <begin position="2935"/>
        <end position="2946"/>
    </location>
</feature>
<feature type="compositionally biased region" description="Basic and acidic residues" evidence="1">
    <location>
        <begin position="3336"/>
        <end position="3365"/>
    </location>
</feature>
<feature type="compositionally biased region" description="Basic residues" evidence="1">
    <location>
        <begin position="5939"/>
        <end position="5950"/>
    </location>
</feature>
<feature type="compositionally biased region" description="Basic residues" evidence="1">
    <location>
        <begin position="1628"/>
        <end position="1637"/>
    </location>
</feature>
<feature type="compositionally biased region" description="Basic and acidic residues" evidence="1">
    <location>
        <begin position="387"/>
        <end position="397"/>
    </location>
</feature>
<feature type="compositionally biased region" description="Polar residues" evidence="1">
    <location>
        <begin position="2950"/>
        <end position="2959"/>
    </location>
</feature>
<feature type="compositionally biased region" description="Polar residues" evidence="1">
    <location>
        <begin position="3583"/>
        <end position="3611"/>
    </location>
</feature>
<feature type="compositionally biased region" description="Polar residues" evidence="1">
    <location>
        <begin position="5699"/>
        <end position="5725"/>
    </location>
</feature>
<feature type="compositionally biased region" description="Basic residues" evidence="1">
    <location>
        <begin position="2316"/>
        <end position="2326"/>
    </location>
</feature>
<feature type="compositionally biased region" description="Low complexity" evidence="1">
    <location>
        <begin position="3118"/>
        <end position="3137"/>
    </location>
</feature>
<feature type="compositionally biased region" description="Basic residues" evidence="1">
    <location>
        <begin position="4499"/>
        <end position="4508"/>
    </location>
</feature>
<feature type="compositionally biased region" description="Low complexity" evidence="1">
    <location>
        <begin position="3253"/>
        <end position="3263"/>
    </location>
</feature>
<feature type="compositionally biased region" description="Basic residues" evidence="1">
    <location>
        <begin position="4131"/>
        <end position="4142"/>
    </location>
</feature>
<feature type="compositionally biased region" description="Basic and acidic residues" evidence="1">
    <location>
        <begin position="1749"/>
        <end position="1765"/>
    </location>
</feature>
<feature type="compositionally biased region" description="Basic and acidic residues" evidence="1">
    <location>
        <begin position="1986"/>
        <end position="2002"/>
    </location>
</feature>
<reference evidence="2" key="1">
    <citation type="submission" date="2022-07" db="EMBL/GenBank/DDBJ databases">
        <title>Genome Sequence of Xylaria arbuscula.</title>
        <authorList>
            <person name="Buettner E."/>
        </authorList>
    </citation>
    <scope>NUCLEOTIDE SEQUENCE</scope>
    <source>
        <strain evidence="2">VT107</strain>
    </source>
</reference>
<feature type="compositionally biased region" description="Basic residues" evidence="1">
    <location>
        <begin position="3293"/>
        <end position="3304"/>
    </location>
</feature>
<feature type="compositionally biased region" description="Basic and acidic residues" evidence="1">
    <location>
        <begin position="2240"/>
        <end position="2252"/>
    </location>
</feature>